<accession>A0A370DSK3</accession>
<comment type="caution">
    <text evidence="2">The sequence shown here is derived from an EMBL/GenBank/DDBJ whole genome shotgun (WGS) entry which is preliminary data.</text>
</comment>
<keyword evidence="3" id="KW-1185">Reference proteome</keyword>
<gene>
    <name evidence="2" type="ORF">DIZ78_03850</name>
</gene>
<dbReference type="AlphaFoldDB" id="A0A370DSK3"/>
<feature type="transmembrane region" description="Helical" evidence="1">
    <location>
        <begin position="27"/>
        <end position="48"/>
    </location>
</feature>
<keyword evidence="1" id="KW-0812">Transmembrane</keyword>
<evidence type="ECO:0000256" key="1">
    <source>
        <dbReference type="SAM" id="Phobius"/>
    </source>
</evidence>
<evidence type="ECO:0000313" key="2">
    <source>
        <dbReference type="EMBL" id="RDH87697.1"/>
    </source>
</evidence>
<keyword evidence="1" id="KW-1133">Transmembrane helix</keyword>
<dbReference type="Proteomes" id="UP000254771">
    <property type="component" value="Unassembled WGS sequence"/>
</dbReference>
<proteinExistence type="predicted"/>
<evidence type="ECO:0000313" key="3">
    <source>
        <dbReference type="Proteomes" id="UP000254771"/>
    </source>
</evidence>
<dbReference type="EMBL" id="QFXE01000005">
    <property type="protein sequence ID" value="RDH87697.1"/>
    <property type="molecule type" value="Genomic_DNA"/>
</dbReference>
<name>A0A370DSK3_9GAMM</name>
<feature type="transmembrane region" description="Helical" evidence="1">
    <location>
        <begin position="54"/>
        <end position="74"/>
    </location>
</feature>
<protein>
    <submittedName>
        <fullName evidence="2">TIGR03750 family conjugal transfer protein</fullName>
    </submittedName>
</protein>
<reference evidence="2 3" key="1">
    <citation type="journal article" date="2018" name="ISME J.">
        <title>Endosymbiont genomes yield clues of tubeworm success.</title>
        <authorList>
            <person name="Li Y."/>
            <person name="Liles M.R."/>
            <person name="Halanych K.M."/>
        </authorList>
    </citation>
    <scope>NUCLEOTIDE SEQUENCE [LARGE SCALE GENOMIC DNA]</scope>
    <source>
        <strain evidence="2">A1462</strain>
    </source>
</reference>
<dbReference type="Pfam" id="PF11990">
    <property type="entry name" value="DUF3487"/>
    <property type="match status" value="1"/>
</dbReference>
<keyword evidence="1" id="KW-0472">Membrane</keyword>
<organism evidence="2 3">
    <name type="scientific">endosymbiont of Escarpia spicata</name>
    <dbReference type="NCBI Taxonomy" id="2200908"/>
    <lineage>
        <taxon>Bacteria</taxon>
        <taxon>Pseudomonadati</taxon>
        <taxon>Pseudomonadota</taxon>
        <taxon>Gammaproteobacteria</taxon>
        <taxon>sulfur-oxidizing symbionts</taxon>
    </lineage>
</organism>
<dbReference type="NCBIfam" id="TIGR03750">
    <property type="entry name" value="conj_TIGR03750"/>
    <property type="match status" value="1"/>
</dbReference>
<sequence>MSDRDDILADRLNVEPAIFKGCSSSELGIIVGVAALIWLPVSLLLAGLMGAVTMGFGIAGVGVVGTVIVMAGLFQRLKRGRPDGYYQQQIAIWLSDHGLRHAPFIRRSGAWDIGRTRYATLPHRDR</sequence>
<dbReference type="InterPro" id="IPR021877">
    <property type="entry name" value="DUF3487"/>
</dbReference>